<feature type="region of interest" description="Disordered" evidence="1">
    <location>
        <begin position="136"/>
        <end position="158"/>
    </location>
</feature>
<organism evidence="2">
    <name type="scientific">Tanacetum cinerariifolium</name>
    <name type="common">Dalmatian daisy</name>
    <name type="synonym">Chrysanthemum cinerariifolium</name>
    <dbReference type="NCBI Taxonomy" id="118510"/>
    <lineage>
        <taxon>Eukaryota</taxon>
        <taxon>Viridiplantae</taxon>
        <taxon>Streptophyta</taxon>
        <taxon>Embryophyta</taxon>
        <taxon>Tracheophyta</taxon>
        <taxon>Spermatophyta</taxon>
        <taxon>Magnoliopsida</taxon>
        <taxon>eudicotyledons</taxon>
        <taxon>Gunneridae</taxon>
        <taxon>Pentapetalae</taxon>
        <taxon>asterids</taxon>
        <taxon>campanulids</taxon>
        <taxon>Asterales</taxon>
        <taxon>Asteraceae</taxon>
        <taxon>Asteroideae</taxon>
        <taxon>Anthemideae</taxon>
        <taxon>Anthemidinae</taxon>
        <taxon>Tanacetum</taxon>
    </lineage>
</organism>
<protein>
    <submittedName>
        <fullName evidence="2">Uncharacterized protein</fullName>
    </submittedName>
</protein>
<sequence>MKRLYKVGLSTRVESSDEESLGEEDASKHGRNIADIDVDKEITLVDETAEDQKRFDDQEMFDTWVLDNEKVVVKKAVADKEVSAVEEVNADSITTPISVAATTTTAATTPTIFMDEITLAKALIEIKTSRPNAKGMVMQEPSETPTPTPIVYSQQPSKVHDKDERLAREKNKVNNAVIEQWNDVQAKIEANYELAQKLDSLRGISKRSGDEMEQKIAKKQRIEDENESAELKRCLEIVPDDEDDVTIDVTPLSFKSPTNNTLYYLLVKKMYPFTHHTLYQMFSDVKLQVDYECEMAYELLRLARKHFREGYVAE</sequence>
<reference evidence="2" key="1">
    <citation type="journal article" date="2019" name="Sci. Rep.">
        <title>Draft genome of Tanacetum cinerariifolium, the natural source of mosquito coil.</title>
        <authorList>
            <person name="Yamashiro T."/>
            <person name="Shiraishi A."/>
            <person name="Satake H."/>
            <person name="Nakayama K."/>
        </authorList>
    </citation>
    <scope>NUCLEOTIDE SEQUENCE</scope>
</reference>
<name>A0A699IMP9_TANCI</name>
<feature type="compositionally biased region" description="Polar residues" evidence="1">
    <location>
        <begin position="141"/>
        <end position="157"/>
    </location>
</feature>
<evidence type="ECO:0000313" key="2">
    <source>
        <dbReference type="EMBL" id="GEZ62743.1"/>
    </source>
</evidence>
<gene>
    <name evidence="2" type="ORF">Tci_534716</name>
</gene>
<proteinExistence type="predicted"/>
<comment type="caution">
    <text evidence="2">The sequence shown here is derived from an EMBL/GenBank/DDBJ whole genome shotgun (WGS) entry which is preliminary data.</text>
</comment>
<dbReference type="EMBL" id="BKCJ010302467">
    <property type="protein sequence ID" value="GEZ62743.1"/>
    <property type="molecule type" value="Genomic_DNA"/>
</dbReference>
<evidence type="ECO:0000256" key="1">
    <source>
        <dbReference type="SAM" id="MobiDB-lite"/>
    </source>
</evidence>
<feature type="region of interest" description="Disordered" evidence="1">
    <location>
        <begin position="1"/>
        <end position="32"/>
    </location>
</feature>
<accession>A0A699IMP9</accession>
<dbReference type="AlphaFoldDB" id="A0A699IMP9"/>